<accession>A0A9W6VWT6</accession>
<evidence type="ECO:0000313" key="6">
    <source>
        <dbReference type="EMBL" id="GLY81111.1"/>
    </source>
</evidence>
<dbReference type="PROSITE" id="PS50893">
    <property type="entry name" value="ABC_TRANSPORTER_2"/>
    <property type="match status" value="1"/>
</dbReference>
<dbReference type="SMART" id="SM00382">
    <property type="entry name" value="AAA"/>
    <property type="match status" value="1"/>
</dbReference>
<dbReference type="SUPFAM" id="SSF52540">
    <property type="entry name" value="P-loop containing nucleoside triphosphate hydrolases"/>
    <property type="match status" value="1"/>
</dbReference>
<dbReference type="AlphaFoldDB" id="A0A9W6VWT6"/>
<dbReference type="InterPro" id="IPR017871">
    <property type="entry name" value="ABC_transporter-like_CS"/>
</dbReference>
<dbReference type="EMBL" id="BSTJ01000017">
    <property type="protein sequence ID" value="GLY81111.1"/>
    <property type="molecule type" value="Genomic_DNA"/>
</dbReference>
<dbReference type="PANTHER" id="PTHR24220">
    <property type="entry name" value="IMPORT ATP-BINDING PROTEIN"/>
    <property type="match status" value="1"/>
</dbReference>
<dbReference type="InterPro" id="IPR003439">
    <property type="entry name" value="ABC_transporter-like_ATP-bd"/>
</dbReference>
<protein>
    <submittedName>
        <fullName evidence="6">ABC transporter ATP-binding protein</fullName>
    </submittedName>
</protein>
<dbReference type="GO" id="GO:0016887">
    <property type="term" value="F:ATP hydrolysis activity"/>
    <property type="evidence" value="ECO:0007669"/>
    <property type="project" value="InterPro"/>
</dbReference>
<evidence type="ECO:0000256" key="3">
    <source>
        <dbReference type="ARBA" id="ARBA00022840"/>
    </source>
</evidence>
<organism evidence="6 7">
    <name type="scientific">Actinoallomurus iriomotensis</name>
    <dbReference type="NCBI Taxonomy" id="478107"/>
    <lineage>
        <taxon>Bacteria</taxon>
        <taxon>Bacillati</taxon>
        <taxon>Actinomycetota</taxon>
        <taxon>Actinomycetes</taxon>
        <taxon>Streptosporangiales</taxon>
        <taxon>Thermomonosporaceae</taxon>
        <taxon>Actinoallomurus</taxon>
    </lineage>
</organism>
<reference evidence="6" key="1">
    <citation type="submission" date="2023-03" db="EMBL/GenBank/DDBJ databases">
        <title>Actinoallomurus iriomotensis NBRC 103681.</title>
        <authorList>
            <person name="Ichikawa N."/>
            <person name="Sato H."/>
            <person name="Tonouchi N."/>
        </authorList>
    </citation>
    <scope>NUCLEOTIDE SEQUENCE</scope>
    <source>
        <strain evidence="6">NBRC 103681</strain>
    </source>
</reference>
<dbReference type="Proteomes" id="UP001165135">
    <property type="component" value="Unassembled WGS sequence"/>
</dbReference>
<proteinExistence type="predicted"/>
<dbReference type="GO" id="GO:0005886">
    <property type="term" value="C:plasma membrane"/>
    <property type="evidence" value="ECO:0007669"/>
    <property type="project" value="TreeGrafter"/>
</dbReference>
<keyword evidence="2" id="KW-0547">Nucleotide-binding</keyword>
<dbReference type="InterPro" id="IPR027417">
    <property type="entry name" value="P-loop_NTPase"/>
</dbReference>
<dbReference type="CDD" id="cd03255">
    <property type="entry name" value="ABC_MJ0796_LolCDE_FtsE"/>
    <property type="match status" value="1"/>
</dbReference>
<dbReference type="Gene3D" id="3.40.50.300">
    <property type="entry name" value="P-loop containing nucleotide triphosphate hydrolases"/>
    <property type="match status" value="1"/>
</dbReference>
<dbReference type="InterPro" id="IPR003593">
    <property type="entry name" value="AAA+_ATPase"/>
</dbReference>
<comment type="caution">
    <text evidence="6">The sequence shown here is derived from an EMBL/GenBank/DDBJ whole genome shotgun (WGS) entry which is preliminary data.</text>
</comment>
<dbReference type="Pfam" id="PF00005">
    <property type="entry name" value="ABC_tran"/>
    <property type="match status" value="1"/>
</dbReference>
<dbReference type="GO" id="GO:0022857">
    <property type="term" value="F:transmembrane transporter activity"/>
    <property type="evidence" value="ECO:0007669"/>
    <property type="project" value="TreeGrafter"/>
</dbReference>
<evidence type="ECO:0000313" key="7">
    <source>
        <dbReference type="Proteomes" id="UP001165135"/>
    </source>
</evidence>
<feature type="region of interest" description="Disordered" evidence="4">
    <location>
        <begin position="1"/>
        <end position="23"/>
    </location>
</feature>
<evidence type="ECO:0000259" key="5">
    <source>
        <dbReference type="PROSITE" id="PS50893"/>
    </source>
</evidence>
<keyword evidence="1" id="KW-0813">Transport</keyword>
<evidence type="ECO:0000256" key="2">
    <source>
        <dbReference type="ARBA" id="ARBA00022741"/>
    </source>
</evidence>
<dbReference type="GO" id="GO:0005524">
    <property type="term" value="F:ATP binding"/>
    <property type="evidence" value="ECO:0007669"/>
    <property type="project" value="UniProtKB-KW"/>
</dbReference>
<evidence type="ECO:0000256" key="4">
    <source>
        <dbReference type="SAM" id="MobiDB-lite"/>
    </source>
</evidence>
<evidence type="ECO:0000256" key="1">
    <source>
        <dbReference type="ARBA" id="ARBA00022448"/>
    </source>
</evidence>
<gene>
    <name evidence="6" type="ORF">Airi01_093780</name>
</gene>
<dbReference type="InterPro" id="IPR015854">
    <property type="entry name" value="ABC_transpr_LolD-like"/>
</dbReference>
<dbReference type="PANTHER" id="PTHR24220:SF685">
    <property type="entry name" value="ABC TRANSPORTER RELATED"/>
    <property type="match status" value="1"/>
</dbReference>
<dbReference type="PROSITE" id="PS00211">
    <property type="entry name" value="ABC_TRANSPORTER_1"/>
    <property type="match status" value="1"/>
</dbReference>
<keyword evidence="3 6" id="KW-0067">ATP-binding</keyword>
<sequence length="245" mass="25865">MTERSEGIKRPGPVVTPSDEGGPMTLLEARRIEKTFGRTHALRGVSVAIESGEVVAITGPSGSGKSTLLHCLSGIMCPEAGEVHYDGRRIDTLDEAARTRLRRDAFGIVFQFGRLVPELTAVENVALPLLFNGDGREKSATVARDWLERMDALDVADARPGELSGGQLQRVAMARALVTGPKVVFADEPTGALDSLAGEKVLGLLLEAARVNGSTVVLVTHDNQVAAHADREIVVRDGAAAGVVA</sequence>
<dbReference type="InterPro" id="IPR017911">
    <property type="entry name" value="MacB-like_ATP-bd"/>
</dbReference>
<name>A0A9W6VWT6_9ACTN</name>
<feature type="domain" description="ABC transporter" evidence="5">
    <location>
        <begin position="27"/>
        <end position="244"/>
    </location>
</feature>